<dbReference type="OrthoDB" id="7272004at2"/>
<reference evidence="2" key="1">
    <citation type="submission" date="2018-05" db="EMBL/GenBank/DDBJ databases">
        <authorList>
            <person name="Du Z."/>
            <person name="Wang X."/>
        </authorList>
    </citation>
    <scope>NUCLEOTIDE SEQUENCE [LARGE SCALE GENOMIC DNA]</scope>
    <source>
        <strain evidence="2">CQN31</strain>
    </source>
</reference>
<organism evidence="1 2">
    <name type="scientific">Falsiroseomonas bella</name>
    <dbReference type="NCBI Taxonomy" id="2184016"/>
    <lineage>
        <taxon>Bacteria</taxon>
        <taxon>Pseudomonadati</taxon>
        <taxon>Pseudomonadota</taxon>
        <taxon>Alphaproteobacteria</taxon>
        <taxon>Acetobacterales</taxon>
        <taxon>Roseomonadaceae</taxon>
        <taxon>Falsiroseomonas</taxon>
    </lineage>
</organism>
<dbReference type="EMBL" id="QGNA01000006">
    <property type="protein sequence ID" value="PWS34582.1"/>
    <property type="molecule type" value="Genomic_DNA"/>
</dbReference>
<dbReference type="AlphaFoldDB" id="A0A317F7Y6"/>
<name>A0A317F7Y6_9PROT</name>
<dbReference type="Proteomes" id="UP000245765">
    <property type="component" value="Unassembled WGS sequence"/>
</dbReference>
<protein>
    <submittedName>
        <fullName evidence="1">Uncharacterized protein</fullName>
    </submittedName>
</protein>
<evidence type="ECO:0000313" key="2">
    <source>
        <dbReference type="Proteomes" id="UP000245765"/>
    </source>
</evidence>
<keyword evidence="2" id="KW-1185">Reference proteome</keyword>
<evidence type="ECO:0000313" key="1">
    <source>
        <dbReference type="EMBL" id="PWS34582.1"/>
    </source>
</evidence>
<accession>A0A317F7Y6</accession>
<comment type="caution">
    <text evidence="1">The sequence shown here is derived from an EMBL/GenBank/DDBJ whole genome shotgun (WGS) entry which is preliminary data.</text>
</comment>
<sequence>MSFIRPLGNAIPADRLHASDVSIPSDANALCERVMEASPGQVIIYHRGELARDRDRYASELPEQQRIELDVVANYAWRLADAGWCHLLQRREAPNCFLYLLVLRPRPHQQRVVPKPPRRPVLPSLSLLAEAA</sequence>
<gene>
    <name evidence="1" type="ORF">DFH01_23880</name>
</gene>
<proteinExistence type="predicted"/>